<name>A0ABW8TA37_9CLOT</name>
<dbReference type="PANTHER" id="PTHR43418:SF4">
    <property type="entry name" value="MULTIFUNCTIONAL TRYPTOPHAN BIOSYNTHESIS PROTEIN"/>
    <property type="match status" value="1"/>
</dbReference>
<dbReference type="PRINTS" id="PR00099">
    <property type="entry name" value="CPSGATASE"/>
</dbReference>
<dbReference type="InterPro" id="IPR029062">
    <property type="entry name" value="Class_I_gatase-like"/>
</dbReference>
<dbReference type="PANTHER" id="PTHR43418">
    <property type="entry name" value="MULTIFUNCTIONAL TRYPTOPHAN BIOSYNTHESIS PROTEIN-RELATED"/>
    <property type="match status" value="1"/>
</dbReference>
<dbReference type="PRINTS" id="PR00096">
    <property type="entry name" value="GATASE"/>
</dbReference>
<dbReference type="InterPro" id="IPR050472">
    <property type="entry name" value="Anth_synth/Amidotransfase"/>
</dbReference>
<gene>
    <name evidence="3" type="ORF">ACJDT4_02240</name>
</gene>
<proteinExistence type="predicted"/>
<evidence type="ECO:0000313" key="4">
    <source>
        <dbReference type="Proteomes" id="UP001623592"/>
    </source>
</evidence>
<accession>A0ABW8TA37</accession>
<reference evidence="3 4" key="1">
    <citation type="submission" date="2024-11" db="EMBL/GenBank/DDBJ databases">
        <authorList>
            <person name="Heng Y.C."/>
            <person name="Lim A.C.H."/>
            <person name="Lee J.K.Y."/>
            <person name="Kittelmann S."/>
        </authorList>
    </citation>
    <scope>NUCLEOTIDE SEQUENCE [LARGE SCALE GENOMIC DNA]</scope>
    <source>
        <strain evidence="3 4">WILCCON 0114</strain>
    </source>
</reference>
<dbReference type="RefSeq" id="WP_406785887.1">
    <property type="nucleotide sequence ID" value="NZ_JBJIAA010000001.1"/>
</dbReference>
<keyword evidence="1" id="KW-0315">Glutamine amidotransferase</keyword>
<dbReference type="Gene3D" id="3.40.50.880">
    <property type="match status" value="1"/>
</dbReference>
<dbReference type="InterPro" id="IPR017926">
    <property type="entry name" value="GATASE"/>
</dbReference>
<comment type="caution">
    <text evidence="3">The sequence shown here is derived from an EMBL/GenBank/DDBJ whole genome shotgun (WGS) entry which is preliminary data.</text>
</comment>
<feature type="domain" description="Glutamine amidotransferase" evidence="2">
    <location>
        <begin position="3"/>
        <end position="185"/>
    </location>
</feature>
<dbReference type="CDD" id="cd01743">
    <property type="entry name" value="GATase1_Anthranilate_Synthase"/>
    <property type="match status" value="1"/>
</dbReference>
<dbReference type="PROSITE" id="PS51273">
    <property type="entry name" value="GATASE_TYPE_1"/>
    <property type="match status" value="1"/>
</dbReference>
<dbReference type="Pfam" id="PF00117">
    <property type="entry name" value="GATase"/>
    <property type="match status" value="1"/>
</dbReference>
<dbReference type="SUPFAM" id="SSF52317">
    <property type="entry name" value="Class I glutamine amidotransferase-like"/>
    <property type="match status" value="1"/>
</dbReference>
<dbReference type="NCBIfam" id="TIGR00566">
    <property type="entry name" value="trpG_papA"/>
    <property type="match status" value="1"/>
</dbReference>
<protein>
    <submittedName>
        <fullName evidence="3">Anthranilate synthase component II</fullName>
    </submittedName>
</protein>
<organism evidence="3 4">
    <name type="scientific">Clostridium neuense</name>
    <dbReference type="NCBI Taxonomy" id="1728934"/>
    <lineage>
        <taxon>Bacteria</taxon>
        <taxon>Bacillati</taxon>
        <taxon>Bacillota</taxon>
        <taxon>Clostridia</taxon>
        <taxon>Eubacteriales</taxon>
        <taxon>Clostridiaceae</taxon>
        <taxon>Clostridium</taxon>
    </lineage>
</organism>
<keyword evidence="4" id="KW-1185">Reference proteome</keyword>
<dbReference type="EMBL" id="JBJIAA010000001">
    <property type="protein sequence ID" value="MFL0249226.1"/>
    <property type="molecule type" value="Genomic_DNA"/>
</dbReference>
<evidence type="ECO:0000313" key="3">
    <source>
        <dbReference type="EMBL" id="MFL0249226.1"/>
    </source>
</evidence>
<dbReference type="InterPro" id="IPR006221">
    <property type="entry name" value="TrpG/PapA_dom"/>
</dbReference>
<sequence length="192" mass="21209">MILMIDNYDSFTYNLYQYVGEIYKDIKVVRNDEITIQDIKEMDLEGIIISPGPGTPNNAGISVDAVRSFAGEVPMLGICLGHQAIAEAFGGKIVGADEIMHGKTSIVKHNGKGLFEGVKNPLKVMRYHSLIADKEELPESLKITAKTEDGVIMGIKHVDYKVYGLQFHPESYFTEGGRKIIENFLGGICNVK</sequence>
<evidence type="ECO:0000256" key="1">
    <source>
        <dbReference type="ARBA" id="ARBA00022962"/>
    </source>
</evidence>
<evidence type="ECO:0000259" key="2">
    <source>
        <dbReference type="Pfam" id="PF00117"/>
    </source>
</evidence>
<dbReference type="Proteomes" id="UP001623592">
    <property type="component" value="Unassembled WGS sequence"/>
</dbReference>
<dbReference type="PRINTS" id="PR00097">
    <property type="entry name" value="ANTSNTHASEII"/>
</dbReference>